<sequence length="188" mass="21442">MDKELPLEGREHNQPLYIEAMVKGIKSSCVMVDDRSRINICPLRFLDKYGLEKTDLEPTSTVIRACDESKRQACRTFKALVKLRPIESVTELMVLDILISFAFFWAGLAILQPEEGKDEKEEPEEVAVNLHGKSQSLTVALVDHGNISRWVLPLAAFELHVVGDHILMTGQIHQSMSYRWTLKPAWPW</sequence>
<evidence type="ECO:0000313" key="1">
    <source>
        <dbReference type="EMBL" id="EEF37872.1"/>
    </source>
</evidence>
<dbReference type="EMBL" id="EQ973939">
    <property type="protein sequence ID" value="EEF37872.1"/>
    <property type="molecule type" value="Genomic_DNA"/>
</dbReference>
<name>B9SEX6_RICCO</name>
<gene>
    <name evidence="1" type="ORF">RCOM_0107380</name>
</gene>
<proteinExistence type="predicted"/>
<dbReference type="InParanoid" id="B9SEX6"/>
<keyword evidence="2" id="KW-1185">Reference proteome</keyword>
<dbReference type="Proteomes" id="UP000008311">
    <property type="component" value="Unassembled WGS sequence"/>
</dbReference>
<protein>
    <submittedName>
        <fullName evidence="1">Uncharacterized protein</fullName>
    </submittedName>
</protein>
<organism evidence="1 2">
    <name type="scientific">Ricinus communis</name>
    <name type="common">Castor bean</name>
    <dbReference type="NCBI Taxonomy" id="3988"/>
    <lineage>
        <taxon>Eukaryota</taxon>
        <taxon>Viridiplantae</taxon>
        <taxon>Streptophyta</taxon>
        <taxon>Embryophyta</taxon>
        <taxon>Tracheophyta</taxon>
        <taxon>Spermatophyta</taxon>
        <taxon>Magnoliopsida</taxon>
        <taxon>eudicotyledons</taxon>
        <taxon>Gunneridae</taxon>
        <taxon>Pentapetalae</taxon>
        <taxon>rosids</taxon>
        <taxon>fabids</taxon>
        <taxon>Malpighiales</taxon>
        <taxon>Euphorbiaceae</taxon>
        <taxon>Acalyphoideae</taxon>
        <taxon>Acalypheae</taxon>
        <taxon>Ricinus</taxon>
    </lineage>
</organism>
<evidence type="ECO:0000313" key="2">
    <source>
        <dbReference type="Proteomes" id="UP000008311"/>
    </source>
</evidence>
<accession>B9SEX6</accession>
<dbReference type="AlphaFoldDB" id="B9SEX6"/>
<reference evidence="2" key="1">
    <citation type="journal article" date="2010" name="Nat. Biotechnol.">
        <title>Draft genome sequence of the oilseed species Ricinus communis.</title>
        <authorList>
            <person name="Chan A.P."/>
            <person name="Crabtree J."/>
            <person name="Zhao Q."/>
            <person name="Lorenzi H."/>
            <person name="Orvis J."/>
            <person name="Puiu D."/>
            <person name="Melake-Berhan A."/>
            <person name="Jones K.M."/>
            <person name="Redman J."/>
            <person name="Chen G."/>
            <person name="Cahoon E.B."/>
            <person name="Gedil M."/>
            <person name="Stanke M."/>
            <person name="Haas B.J."/>
            <person name="Wortman J.R."/>
            <person name="Fraser-Liggett C.M."/>
            <person name="Ravel J."/>
            <person name="Rabinowicz P.D."/>
        </authorList>
    </citation>
    <scope>NUCLEOTIDE SEQUENCE [LARGE SCALE GENOMIC DNA]</scope>
    <source>
        <strain evidence="2">cv. Hale</strain>
    </source>
</reference>